<proteinExistence type="predicted"/>
<protein>
    <submittedName>
        <fullName evidence="2">Aminoglycoside phosphotransferase family protein</fullName>
    </submittedName>
</protein>
<gene>
    <name evidence="2" type="ORF">AABB31_04595</name>
</gene>
<feature type="domain" description="Aminoglycoside phosphotransferase" evidence="1">
    <location>
        <begin position="23"/>
        <end position="241"/>
    </location>
</feature>
<dbReference type="AlphaFoldDB" id="A0AAN0MAP6"/>
<accession>A0AAN0MAP6</accession>
<dbReference type="Proteomes" id="UP001470809">
    <property type="component" value="Chromosome"/>
</dbReference>
<name>A0AAN0MAP6_9RHOB</name>
<reference evidence="3" key="1">
    <citation type="submission" date="2024-04" db="EMBL/GenBank/DDBJ databases">
        <title>Phylogenomic analyses of a clade within the roseobacter group suggest taxonomic reassignments of species of the genera Aestuariivita, Citreicella, Loktanella, Nautella, Pelagibaca, Ruegeria, Thalassobius, Thiobacimonas and Tropicibacter, and the proposal o.</title>
        <authorList>
            <person name="Jeon C.O."/>
        </authorList>
    </citation>
    <scope>NUCLEOTIDE SEQUENCE [LARGE SCALE GENOMIC DNA]</scope>
    <source>
        <strain evidence="3">SS1-5</strain>
    </source>
</reference>
<dbReference type="Gene3D" id="3.90.1200.10">
    <property type="match status" value="1"/>
</dbReference>
<evidence type="ECO:0000313" key="3">
    <source>
        <dbReference type="Proteomes" id="UP001470809"/>
    </source>
</evidence>
<reference evidence="2 3" key="2">
    <citation type="submission" date="2024-08" db="EMBL/GenBank/DDBJ databases">
        <title>Phylogenomic analyses of a clade within the roseobacter group suggest taxonomic reassignments of species of the genera Aestuariivita, Citreicella, Loktanella, Nautella, Pelagibaca, Ruegeria, Thalassobius, Thiobacimonas and Tropicibacter, and the proposal o.</title>
        <authorList>
            <person name="Jeon C.O."/>
        </authorList>
    </citation>
    <scope>NUCLEOTIDE SEQUENCE [LARGE SCALE GENOMIC DNA]</scope>
    <source>
        <strain evidence="2 3">SS1-5</strain>
    </source>
</reference>
<dbReference type="RefSeq" id="WP_342077505.1">
    <property type="nucleotide sequence ID" value="NZ_CP151767.2"/>
</dbReference>
<dbReference type="InterPro" id="IPR011009">
    <property type="entry name" value="Kinase-like_dom_sf"/>
</dbReference>
<sequence>MSDRDALQSSFLAQTTYADWIRSPLAGDASARRYVRLSKGDKTVILMDAPPENGEDTRPFQTVAAALTDDGLAAPDILVHDPKNGFMILGDLGRNDFATWLITHPGDSVTLYRAAADVAIRLNGRTLLPGLKRMTPETGAEMIELLHPHYTTMPIADLTNQMEAALATWAPEPDTMALRDYHAENLIWRPDQTGLDRVGLLDFQDAFMAPAGYDLASLLRDARRDIEPSLASEIAAYFSDQTRQPDGFRTTLSCLAVQRNLRILAVFSRLAKARNKPRYLSFLPRVWAYLMDDLADPALKDLRAATLDCLQPPSKSQRP</sequence>
<dbReference type="InterPro" id="IPR002575">
    <property type="entry name" value="Aminoglycoside_PTrfase"/>
</dbReference>
<keyword evidence="3" id="KW-1185">Reference proteome</keyword>
<organism evidence="2 3">
    <name type="scientific">Yoonia rhodophyticola</name>
    <dbReference type="NCBI Taxonomy" id="3137370"/>
    <lineage>
        <taxon>Bacteria</taxon>
        <taxon>Pseudomonadati</taxon>
        <taxon>Pseudomonadota</taxon>
        <taxon>Alphaproteobacteria</taxon>
        <taxon>Rhodobacterales</taxon>
        <taxon>Paracoccaceae</taxon>
        <taxon>Yoonia</taxon>
    </lineage>
</organism>
<dbReference type="Pfam" id="PF01636">
    <property type="entry name" value="APH"/>
    <property type="match status" value="1"/>
</dbReference>
<evidence type="ECO:0000259" key="1">
    <source>
        <dbReference type="Pfam" id="PF01636"/>
    </source>
</evidence>
<evidence type="ECO:0000313" key="2">
    <source>
        <dbReference type="EMBL" id="WZU68211.1"/>
    </source>
</evidence>
<dbReference type="EMBL" id="CP151767">
    <property type="protein sequence ID" value="WZU68211.1"/>
    <property type="molecule type" value="Genomic_DNA"/>
</dbReference>
<dbReference type="SUPFAM" id="SSF56112">
    <property type="entry name" value="Protein kinase-like (PK-like)"/>
    <property type="match status" value="1"/>
</dbReference>
<dbReference type="Gene3D" id="3.30.200.20">
    <property type="entry name" value="Phosphorylase Kinase, domain 1"/>
    <property type="match status" value="1"/>
</dbReference>
<dbReference type="KEGG" id="yrh:AABB31_04595"/>